<evidence type="ECO:0000313" key="3">
    <source>
        <dbReference type="EMBL" id="EEH59728.1"/>
    </source>
</evidence>
<dbReference type="OrthoDB" id="164285at2759"/>
<feature type="transmembrane region" description="Helical" evidence="2">
    <location>
        <begin position="34"/>
        <end position="55"/>
    </location>
</feature>
<keyword evidence="4" id="KW-1185">Reference proteome</keyword>
<proteinExistence type="predicted"/>
<dbReference type="KEGG" id="mpp:MICPUCDRAFT_55257"/>
<feature type="region of interest" description="Disordered" evidence="1">
    <location>
        <begin position="1"/>
        <end position="20"/>
    </location>
</feature>
<evidence type="ECO:0000256" key="1">
    <source>
        <dbReference type="SAM" id="MobiDB-lite"/>
    </source>
</evidence>
<gene>
    <name evidence="3" type="ORF">MICPUCDRAFT_55257</name>
</gene>
<sequence>MAKSDGAVRRRQAREEREDAIEERRAKAREEKNLCCGVSSLHVFFLLLFFLPTMFGVADYFFKFSEVPGGAHGALDPSQAVWREKLKAFYGENNPGKIGEIPKLLARFLSPRDLVRIVGPSGRRSSMTFPAFDSILFARFFPLHARSAATPFD</sequence>
<organism evidence="4">
    <name type="scientific">Micromonas pusilla (strain CCMP1545)</name>
    <name type="common">Picoplanktonic green alga</name>
    <dbReference type="NCBI Taxonomy" id="564608"/>
    <lineage>
        <taxon>Eukaryota</taxon>
        <taxon>Viridiplantae</taxon>
        <taxon>Chlorophyta</taxon>
        <taxon>Mamiellophyceae</taxon>
        <taxon>Mamiellales</taxon>
        <taxon>Mamiellaceae</taxon>
        <taxon>Micromonas</taxon>
    </lineage>
</organism>
<keyword evidence="2" id="KW-0472">Membrane</keyword>
<dbReference type="AlphaFoldDB" id="C1MKA5"/>
<dbReference type="Proteomes" id="UP000001876">
    <property type="component" value="Unassembled WGS sequence"/>
</dbReference>
<dbReference type="STRING" id="564608.C1MKA5"/>
<dbReference type="RefSeq" id="XP_003056352.1">
    <property type="nucleotide sequence ID" value="XM_003056306.1"/>
</dbReference>
<evidence type="ECO:0000256" key="2">
    <source>
        <dbReference type="SAM" id="Phobius"/>
    </source>
</evidence>
<keyword evidence="2" id="KW-1133">Transmembrane helix</keyword>
<keyword evidence="2" id="KW-0812">Transmembrane</keyword>
<name>C1MKA5_MICPC</name>
<dbReference type="OMA" id="MFGVADY"/>
<accession>C1MKA5</accession>
<dbReference type="GeneID" id="9681680"/>
<protein>
    <submittedName>
        <fullName evidence="3">Predicted protein</fullName>
    </submittedName>
</protein>
<reference evidence="3 4" key="1">
    <citation type="journal article" date="2009" name="Science">
        <title>Green evolution and dynamic adaptations revealed by genomes of the marine picoeukaryotes Micromonas.</title>
        <authorList>
            <person name="Worden A.Z."/>
            <person name="Lee J.H."/>
            <person name="Mock T."/>
            <person name="Rouze P."/>
            <person name="Simmons M.P."/>
            <person name="Aerts A.L."/>
            <person name="Allen A.E."/>
            <person name="Cuvelier M.L."/>
            <person name="Derelle E."/>
            <person name="Everett M.V."/>
            <person name="Foulon E."/>
            <person name="Grimwood J."/>
            <person name="Gundlach H."/>
            <person name="Henrissat B."/>
            <person name="Napoli C."/>
            <person name="McDonald S.M."/>
            <person name="Parker M.S."/>
            <person name="Rombauts S."/>
            <person name="Salamov A."/>
            <person name="Von Dassow P."/>
            <person name="Badger J.H."/>
            <person name="Coutinho P.M."/>
            <person name="Demir E."/>
            <person name="Dubchak I."/>
            <person name="Gentemann C."/>
            <person name="Eikrem W."/>
            <person name="Gready J.E."/>
            <person name="John U."/>
            <person name="Lanier W."/>
            <person name="Lindquist E.A."/>
            <person name="Lucas S."/>
            <person name="Mayer K.F."/>
            <person name="Moreau H."/>
            <person name="Not F."/>
            <person name="Otillar R."/>
            <person name="Panaud O."/>
            <person name="Pangilinan J."/>
            <person name="Paulsen I."/>
            <person name="Piegu B."/>
            <person name="Poliakov A."/>
            <person name="Robbens S."/>
            <person name="Schmutz J."/>
            <person name="Toulza E."/>
            <person name="Wyss T."/>
            <person name="Zelensky A."/>
            <person name="Zhou K."/>
            <person name="Armbrust E.V."/>
            <person name="Bhattacharya D."/>
            <person name="Goodenough U.W."/>
            <person name="Van de Peer Y."/>
            <person name="Grigoriev I.V."/>
        </authorList>
    </citation>
    <scope>NUCLEOTIDE SEQUENCE [LARGE SCALE GENOMIC DNA]</scope>
    <source>
        <strain evidence="3 4">CCMP1545</strain>
    </source>
</reference>
<evidence type="ECO:0000313" key="4">
    <source>
        <dbReference type="Proteomes" id="UP000001876"/>
    </source>
</evidence>
<dbReference type="EMBL" id="GG663736">
    <property type="protein sequence ID" value="EEH59728.1"/>
    <property type="molecule type" value="Genomic_DNA"/>
</dbReference>